<accession>A0A5D2W4H0</accession>
<keyword evidence="2" id="KW-1185">Reference proteome</keyword>
<dbReference type="AlphaFoldDB" id="A0A5D2W4H0"/>
<proteinExistence type="predicted"/>
<organism evidence="1 2">
    <name type="scientific">Gossypium mustelinum</name>
    <name type="common">Cotton</name>
    <name type="synonym">Gossypium caicoense</name>
    <dbReference type="NCBI Taxonomy" id="34275"/>
    <lineage>
        <taxon>Eukaryota</taxon>
        <taxon>Viridiplantae</taxon>
        <taxon>Streptophyta</taxon>
        <taxon>Embryophyta</taxon>
        <taxon>Tracheophyta</taxon>
        <taxon>Spermatophyta</taxon>
        <taxon>Magnoliopsida</taxon>
        <taxon>eudicotyledons</taxon>
        <taxon>Gunneridae</taxon>
        <taxon>Pentapetalae</taxon>
        <taxon>rosids</taxon>
        <taxon>malvids</taxon>
        <taxon>Malvales</taxon>
        <taxon>Malvaceae</taxon>
        <taxon>Malvoideae</taxon>
        <taxon>Gossypium</taxon>
    </lineage>
</organism>
<sequence length="35" mass="4266">MTCYKRWERKLFTKNLLMNQENVVDCGKKMIPIMC</sequence>
<dbReference type="Proteomes" id="UP000323597">
    <property type="component" value="Chromosome D01"/>
</dbReference>
<name>A0A5D2W4H0_GOSMU</name>
<evidence type="ECO:0000313" key="2">
    <source>
        <dbReference type="Proteomes" id="UP000323597"/>
    </source>
</evidence>
<reference evidence="1 2" key="1">
    <citation type="submission" date="2019-07" db="EMBL/GenBank/DDBJ databases">
        <title>WGS assembly of Gossypium mustelinum.</title>
        <authorList>
            <person name="Chen Z.J."/>
            <person name="Sreedasyam A."/>
            <person name="Ando A."/>
            <person name="Song Q."/>
            <person name="De L."/>
            <person name="Hulse-Kemp A."/>
            <person name="Ding M."/>
            <person name="Ye W."/>
            <person name="Kirkbride R."/>
            <person name="Jenkins J."/>
            <person name="Plott C."/>
            <person name="Lovell J."/>
            <person name="Lin Y.-M."/>
            <person name="Vaughn R."/>
            <person name="Liu B."/>
            <person name="Li W."/>
            <person name="Simpson S."/>
            <person name="Scheffler B."/>
            <person name="Saski C."/>
            <person name="Grover C."/>
            <person name="Hu G."/>
            <person name="Conover J."/>
            <person name="Carlson J."/>
            <person name="Shu S."/>
            <person name="Boston L."/>
            <person name="Williams M."/>
            <person name="Peterson D."/>
            <person name="Mcgee K."/>
            <person name="Jones D."/>
            <person name="Wendel J."/>
            <person name="Stelly D."/>
            <person name="Grimwood J."/>
            <person name="Schmutz J."/>
        </authorList>
    </citation>
    <scope>NUCLEOTIDE SEQUENCE [LARGE SCALE GENOMIC DNA]</scope>
    <source>
        <strain evidence="1">1408120.09</strain>
    </source>
</reference>
<gene>
    <name evidence="1" type="ORF">E1A91_D01G068900v1</name>
</gene>
<protein>
    <submittedName>
        <fullName evidence="1">Uncharacterized protein</fullName>
    </submittedName>
</protein>
<evidence type="ECO:0000313" key="1">
    <source>
        <dbReference type="EMBL" id="TYI96389.1"/>
    </source>
</evidence>
<dbReference type="EMBL" id="CM017649">
    <property type="protein sequence ID" value="TYI96389.1"/>
    <property type="molecule type" value="Genomic_DNA"/>
</dbReference>